<evidence type="ECO:0000256" key="1">
    <source>
        <dbReference type="SAM" id="MobiDB-lite"/>
    </source>
</evidence>
<gene>
    <name evidence="2" type="ORF">MONAX_5E026687</name>
</gene>
<name>A0A5E4AXJ5_MARMO</name>
<dbReference type="Proteomes" id="UP000335636">
    <property type="component" value="Unassembled WGS sequence"/>
</dbReference>
<proteinExistence type="predicted"/>
<keyword evidence="3" id="KW-1185">Reference proteome</keyword>
<feature type="region of interest" description="Disordered" evidence="1">
    <location>
        <begin position="24"/>
        <end position="53"/>
    </location>
</feature>
<comment type="caution">
    <text evidence="2">The sequence shown here is derived from an EMBL/GenBank/DDBJ whole genome shotgun (WGS) entry which is preliminary data.</text>
</comment>
<evidence type="ECO:0000313" key="2">
    <source>
        <dbReference type="EMBL" id="VTJ62158.1"/>
    </source>
</evidence>
<evidence type="ECO:0000313" key="3">
    <source>
        <dbReference type="Proteomes" id="UP000335636"/>
    </source>
</evidence>
<organism evidence="2 3">
    <name type="scientific">Marmota monax</name>
    <name type="common">Woodchuck</name>
    <dbReference type="NCBI Taxonomy" id="9995"/>
    <lineage>
        <taxon>Eukaryota</taxon>
        <taxon>Metazoa</taxon>
        <taxon>Chordata</taxon>
        <taxon>Craniata</taxon>
        <taxon>Vertebrata</taxon>
        <taxon>Euteleostomi</taxon>
        <taxon>Mammalia</taxon>
        <taxon>Eutheria</taxon>
        <taxon>Euarchontoglires</taxon>
        <taxon>Glires</taxon>
        <taxon>Rodentia</taxon>
        <taxon>Sciuromorpha</taxon>
        <taxon>Sciuridae</taxon>
        <taxon>Xerinae</taxon>
        <taxon>Marmotini</taxon>
        <taxon>Marmota</taxon>
    </lineage>
</organism>
<reference evidence="2" key="1">
    <citation type="submission" date="2019-04" db="EMBL/GenBank/DDBJ databases">
        <authorList>
            <person name="Alioto T."/>
            <person name="Alioto T."/>
        </authorList>
    </citation>
    <scope>NUCLEOTIDE SEQUENCE [LARGE SCALE GENOMIC DNA]</scope>
</reference>
<sequence>MCCSFSEAVQRAKAFTPLGLITRNEGELGHNGSPPSLGPELAQNTHFPYHPRQTDAGALHQRTGVGWDDSPALSLPTAWLQALGNQNTFLGKTRKALLRDSSLGSCKSANVGPCLDVQSPGQ</sequence>
<dbReference type="AlphaFoldDB" id="A0A5E4AXJ5"/>
<feature type="region of interest" description="Disordered" evidence="1">
    <location>
        <begin position="102"/>
        <end position="122"/>
    </location>
</feature>
<protein>
    <submittedName>
        <fullName evidence="2">Uncharacterized protein</fullName>
    </submittedName>
</protein>
<dbReference type="EMBL" id="CABDUW010000192">
    <property type="protein sequence ID" value="VTJ62158.1"/>
    <property type="molecule type" value="Genomic_DNA"/>
</dbReference>
<accession>A0A5E4AXJ5</accession>